<keyword evidence="1" id="KW-0540">Nuclease</keyword>
<dbReference type="EMBL" id="BK016182">
    <property type="protein sequence ID" value="DAG00541.1"/>
    <property type="molecule type" value="Genomic_DNA"/>
</dbReference>
<protein>
    <submittedName>
        <fullName evidence="1">Endonuclease</fullName>
    </submittedName>
</protein>
<dbReference type="Pfam" id="PF06356">
    <property type="entry name" value="DUF1064"/>
    <property type="match status" value="1"/>
</dbReference>
<accession>A0A8S5V1E2</accession>
<keyword evidence="1" id="KW-0255">Endonuclease</keyword>
<keyword evidence="1" id="KW-0378">Hydrolase</keyword>
<sequence length="177" mass="21460">MPYEIDGCKYKTKALRDTHILWNEYKKKKLIKSFELPQVKDKVKKSRYFSYKPYVDDIKFDSLMEASYYIYLKEKLKKKEILGFERQVTYELQPGFRKNGKKILPINYIADFVITNLDKSIRVIDIKGKVTVDFNLKKKLFEYKYEELKLECLQFHDGQWMSLDEIKKLKRKTKKKK</sequence>
<reference evidence="1" key="1">
    <citation type="journal article" date="2021" name="Proc. Natl. Acad. Sci. U.S.A.">
        <title>A Catalog of Tens of Thousands of Viruses from Human Metagenomes Reveals Hidden Associations with Chronic Diseases.</title>
        <authorList>
            <person name="Tisza M.J."/>
            <person name="Buck C.B."/>
        </authorList>
    </citation>
    <scope>NUCLEOTIDE SEQUENCE</scope>
    <source>
        <strain evidence="1">CtJ2i1</strain>
    </source>
</reference>
<dbReference type="GO" id="GO:0004519">
    <property type="term" value="F:endonuclease activity"/>
    <property type="evidence" value="ECO:0007669"/>
    <property type="project" value="UniProtKB-KW"/>
</dbReference>
<evidence type="ECO:0000313" key="1">
    <source>
        <dbReference type="EMBL" id="DAG00541.1"/>
    </source>
</evidence>
<proteinExistence type="predicted"/>
<organism evidence="1">
    <name type="scientific">Myoviridae sp. ctJ2i1</name>
    <dbReference type="NCBI Taxonomy" id="2825079"/>
    <lineage>
        <taxon>Viruses</taxon>
        <taxon>Duplodnaviria</taxon>
        <taxon>Heunggongvirae</taxon>
        <taxon>Uroviricota</taxon>
        <taxon>Caudoviricetes</taxon>
    </lineage>
</organism>
<dbReference type="InterPro" id="IPR009414">
    <property type="entry name" value="DUF1064"/>
</dbReference>
<name>A0A8S5V1E2_9CAUD</name>